<dbReference type="EMBL" id="CP025682">
    <property type="protein sequence ID" value="AUN96341.1"/>
    <property type="molecule type" value="Genomic_DNA"/>
</dbReference>
<dbReference type="InterPro" id="IPR053136">
    <property type="entry name" value="UTP_pyrophosphatase-like"/>
</dbReference>
<dbReference type="PANTHER" id="PTHR30399">
    <property type="entry name" value="UNCHARACTERIZED PROTEIN YGJP"/>
    <property type="match status" value="1"/>
</dbReference>
<dbReference type="AlphaFoldDB" id="A0A2I6SAQ6"/>
<reference evidence="2 3" key="1">
    <citation type="submission" date="2018-01" db="EMBL/GenBank/DDBJ databases">
        <authorList>
            <person name="Fu G.-Y."/>
        </authorList>
    </citation>
    <scope>NUCLEOTIDE SEQUENCE [LARGE SCALE GENOMIC DNA]</scope>
    <source>
        <strain evidence="2 3">SY39</strain>
    </source>
</reference>
<protein>
    <submittedName>
        <fullName evidence="2">M48 family peptidase</fullName>
    </submittedName>
</protein>
<dbReference type="OrthoDB" id="9811177at2"/>
<dbReference type="Gene3D" id="3.30.2010.10">
    <property type="entry name" value="Metalloproteases ('zincins'), catalytic domain"/>
    <property type="match status" value="1"/>
</dbReference>
<dbReference type="PANTHER" id="PTHR30399:SF1">
    <property type="entry name" value="UTP PYROPHOSPHATASE"/>
    <property type="match status" value="1"/>
</dbReference>
<proteinExistence type="predicted"/>
<feature type="domain" description="YgjP-like metallopeptidase" evidence="1">
    <location>
        <begin position="18"/>
        <end position="220"/>
    </location>
</feature>
<dbReference type="InterPro" id="IPR002725">
    <property type="entry name" value="YgjP-like_metallopeptidase"/>
</dbReference>
<dbReference type="KEGG" id="atw:C0099_04460"/>
<evidence type="ECO:0000313" key="2">
    <source>
        <dbReference type="EMBL" id="AUN96341.1"/>
    </source>
</evidence>
<organism evidence="2 3">
    <name type="scientific">Pseudazoarcus pumilus</name>
    <dbReference type="NCBI Taxonomy" id="2067960"/>
    <lineage>
        <taxon>Bacteria</taxon>
        <taxon>Pseudomonadati</taxon>
        <taxon>Pseudomonadota</taxon>
        <taxon>Betaproteobacteria</taxon>
        <taxon>Rhodocyclales</taxon>
        <taxon>Zoogloeaceae</taxon>
        <taxon>Pseudazoarcus</taxon>
    </lineage>
</organism>
<dbReference type="Proteomes" id="UP000242205">
    <property type="component" value="Chromosome"/>
</dbReference>
<sequence length="240" mass="26984">MELAGRRLDYRLRRSARRTLALRVDHRGVQVSAPQRLPEAEIEAFLLANHGWLERKLGDLRSAASVAAFEAVDGALFPLEGRPARLVVVPGRRRACWSVGEDGVEELWLGDGVDTRAALLRALKARATERFTPRLAEYCARLGRAPVPLRLTSARTRWGSCSTRSGIRLHWRLIHVAPALADYVIAHEVAHLAEMNHSPRFWQIVEALYPNWREARRALAEVARTLPAIDARDTLAPEDM</sequence>
<name>A0A2I6SAQ6_9RHOO</name>
<keyword evidence="3" id="KW-1185">Reference proteome</keyword>
<evidence type="ECO:0000259" key="1">
    <source>
        <dbReference type="Pfam" id="PF01863"/>
    </source>
</evidence>
<evidence type="ECO:0000313" key="3">
    <source>
        <dbReference type="Proteomes" id="UP000242205"/>
    </source>
</evidence>
<accession>A0A2I6SAQ6</accession>
<dbReference type="CDD" id="cd07344">
    <property type="entry name" value="M48_yhfN_like"/>
    <property type="match status" value="1"/>
</dbReference>
<dbReference type="Pfam" id="PF01863">
    <property type="entry name" value="YgjP-like"/>
    <property type="match status" value="1"/>
</dbReference>
<gene>
    <name evidence="2" type="ORF">C0099_04460</name>
</gene>